<organism evidence="2 3">
    <name type="scientific">Acorus calamus</name>
    <name type="common">Sweet flag</name>
    <dbReference type="NCBI Taxonomy" id="4465"/>
    <lineage>
        <taxon>Eukaryota</taxon>
        <taxon>Viridiplantae</taxon>
        <taxon>Streptophyta</taxon>
        <taxon>Embryophyta</taxon>
        <taxon>Tracheophyta</taxon>
        <taxon>Spermatophyta</taxon>
        <taxon>Magnoliopsida</taxon>
        <taxon>Liliopsida</taxon>
        <taxon>Acoraceae</taxon>
        <taxon>Acorus</taxon>
    </lineage>
</organism>
<evidence type="ECO:0000313" key="3">
    <source>
        <dbReference type="Proteomes" id="UP001180020"/>
    </source>
</evidence>
<dbReference type="AlphaFoldDB" id="A0AAV9DXL2"/>
<dbReference type="Proteomes" id="UP001180020">
    <property type="component" value="Unassembled WGS sequence"/>
</dbReference>
<dbReference type="EMBL" id="JAUJYO010000010">
    <property type="protein sequence ID" value="KAK1305596.1"/>
    <property type="molecule type" value="Genomic_DNA"/>
</dbReference>
<protein>
    <submittedName>
        <fullName evidence="2">Uncharacterized protein</fullName>
    </submittedName>
</protein>
<evidence type="ECO:0000313" key="2">
    <source>
        <dbReference type="EMBL" id="KAK1305596.1"/>
    </source>
</evidence>
<feature type="region of interest" description="Disordered" evidence="1">
    <location>
        <begin position="36"/>
        <end position="59"/>
    </location>
</feature>
<reference evidence="2" key="1">
    <citation type="journal article" date="2023" name="Nat. Commun.">
        <title>Diploid and tetraploid genomes of Acorus and the evolution of monocots.</title>
        <authorList>
            <person name="Ma L."/>
            <person name="Liu K.W."/>
            <person name="Li Z."/>
            <person name="Hsiao Y.Y."/>
            <person name="Qi Y."/>
            <person name="Fu T."/>
            <person name="Tang G.D."/>
            <person name="Zhang D."/>
            <person name="Sun W.H."/>
            <person name="Liu D.K."/>
            <person name="Li Y."/>
            <person name="Chen G.Z."/>
            <person name="Liu X.D."/>
            <person name="Liao X.Y."/>
            <person name="Jiang Y.T."/>
            <person name="Yu X."/>
            <person name="Hao Y."/>
            <person name="Huang J."/>
            <person name="Zhao X.W."/>
            <person name="Ke S."/>
            <person name="Chen Y.Y."/>
            <person name="Wu W.L."/>
            <person name="Hsu J.L."/>
            <person name="Lin Y.F."/>
            <person name="Huang M.D."/>
            <person name="Li C.Y."/>
            <person name="Huang L."/>
            <person name="Wang Z.W."/>
            <person name="Zhao X."/>
            <person name="Zhong W.Y."/>
            <person name="Peng D.H."/>
            <person name="Ahmad S."/>
            <person name="Lan S."/>
            <person name="Zhang J.S."/>
            <person name="Tsai W.C."/>
            <person name="Van de Peer Y."/>
            <person name="Liu Z.J."/>
        </authorList>
    </citation>
    <scope>NUCLEOTIDE SEQUENCE</scope>
    <source>
        <strain evidence="2">CP</strain>
    </source>
</reference>
<name>A0AAV9DXL2_ACOCL</name>
<comment type="caution">
    <text evidence="2">The sequence shown here is derived from an EMBL/GenBank/DDBJ whole genome shotgun (WGS) entry which is preliminary data.</text>
</comment>
<keyword evidence="3" id="KW-1185">Reference proteome</keyword>
<gene>
    <name evidence="2" type="ORF">QJS10_CPA10g00684</name>
</gene>
<accession>A0AAV9DXL2</accession>
<evidence type="ECO:0000256" key="1">
    <source>
        <dbReference type="SAM" id="MobiDB-lite"/>
    </source>
</evidence>
<sequence>MLWFQYDGDGFSIRVPPQFDDVTEPEVGKRGIFRSAATTPSVHDDHRDRSGYSGWPFNY</sequence>
<reference evidence="2" key="2">
    <citation type="submission" date="2023-06" db="EMBL/GenBank/DDBJ databases">
        <authorList>
            <person name="Ma L."/>
            <person name="Liu K.-W."/>
            <person name="Li Z."/>
            <person name="Hsiao Y.-Y."/>
            <person name="Qi Y."/>
            <person name="Fu T."/>
            <person name="Tang G."/>
            <person name="Zhang D."/>
            <person name="Sun W.-H."/>
            <person name="Liu D.-K."/>
            <person name="Li Y."/>
            <person name="Chen G.-Z."/>
            <person name="Liu X.-D."/>
            <person name="Liao X.-Y."/>
            <person name="Jiang Y.-T."/>
            <person name="Yu X."/>
            <person name="Hao Y."/>
            <person name="Huang J."/>
            <person name="Zhao X.-W."/>
            <person name="Ke S."/>
            <person name="Chen Y.-Y."/>
            <person name="Wu W.-L."/>
            <person name="Hsu J.-L."/>
            <person name="Lin Y.-F."/>
            <person name="Huang M.-D."/>
            <person name="Li C.-Y."/>
            <person name="Huang L."/>
            <person name="Wang Z.-W."/>
            <person name="Zhao X."/>
            <person name="Zhong W.-Y."/>
            <person name="Peng D.-H."/>
            <person name="Ahmad S."/>
            <person name="Lan S."/>
            <person name="Zhang J.-S."/>
            <person name="Tsai W.-C."/>
            <person name="Van De Peer Y."/>
            <person name="Liu Z.-J."/>
        </authorList>
    </citation>
    <scope>NUCLEOTIDE SEQUENCE</scope>
    <source>
        <strain evidence="2">CP</strain>
        <tissue evidence="2">Leaves</tissue>
    </source>
</reference>
<proteinExistence type="predicted"/>